<dbReference type="EMBL" id="QPJY01000013">
    <property type="protein sequence ID" value="RCX24945.1"/>
    <property type="molecule type" value="Genomic_DNA"/>
</dbReference>
<dbReference type="EC" id="3.6.1.27" evidence="1"/>
<sequence length="267" mass="28079">MRLDYDIPAVGRLGDPRVWAVPLLAAAALLIVAMGDNNLALFRFLNGWGAVTGDSVWAALTVLGDTVVALTLLAPFIGRRPDIIRAAVVAAVLATLYVHGLKDLLALPRPPALLDAATLHIIGPAFKAGSFPSGHTTTIFTLAGVVALHFPGRWHTRSLAVLALLVGLSRSVVGVHWPVDVLAGAGGGWLAAVAGTWIARRWAWGLSGRAQALFAVLLLGCAATLLVGQKTGYGVENWQRLIAVVCLLPPLLRLFARRGAATPGHFQ</sequence>
<evidence type="ECO:0000256" key="4">
    <source>
        <dbReference type="SAM" id="Phobius"/>
    </source>
</evidence>
<evidence type="ECO:0000256" key="2">
    <source>
        <dbReference type="ARBA" id="ARBA00032707"/>
    </source>
</evidence>
<comment type="catalytic activity">
    <reaction evidence="3">
        <text>di-trans,octa-cis-undecaprenyl diphosphate + H2O = di-trans,octa-cis-undecaprenyl phosphate + phosphate + H(+)</text>
        <dbReference type="Rhea" id="RHEA:28094"/>
        <dbReference type="ChEBI" id="CHEBI:15377"/>
        <dbReference type="ChEBI" id="CHEBI:15378"/>
        <dbReference type="ChEBI" id="CHEBI:43474"/>
        <dbReference type="ChEBI" id="CHEBI:58405"/>
        <dbReference type="ChEBI" id="CHEBI:60392"/>
        <dbReference type="EC" id="3.6.1.27"/>
    </reaction>
</comment>
<feature type="transmembrane region" description="Helical" evidence="4">
    <location>
        <begin position="83"/>
        <end position="101"/>
    </location>
</feature>
<comment type="caution">
    <text evidence="6">The sequence shown here is derived from an EMBL/GenBank/DDBJ whole genome shotgun (WGS) entry which is preliminary data.</text>
</comment>
<evidence type="ECO:0000256" key="1">
    <source>
        <dbReference type="ARBA" id="ARBA00012374"/>
    </source>
</evidence>
<proteinExistence type="predicted"/>
<keyword evidence="4" id="KW-0812">Transmembrane</keyword>
<keyword evidence="4" id="KW-0472">Membrane</keyword>
<dbReference type="AlphaFoldDB" id="A0A369BVC0"/>
<feature type="domain" description="Phosphatidic acid phosphatase type 2/haloperoxidase" evidence="5">
    <location>
        <begin position="83"/>
        <end position="196"/>
    </location>
</feature>
<dbReference type="GO" id="GO:0050380">
    <property type="term" value="F:undecaprenyl-diphosphatase activity"/>
    <property type="evidence" value="ECO:0007669"/>
    <property type="project" value="UniProtKB-EC"/>
</dbReference>
<name>A0A369BVC0_9GAMM</name>
<dbReference type="InterPro" id="IPR000326">
    <property type="entry name" value="PAP2/HPO"/>
</dbReference>
<feature type="transmembrane region" description="Helical" evidence="4">
    <location>
        <begin position="183"/>
        <end position="200"/>
    </location>
</feature>
<feature type="transmembrane region" description="Helical" evidence="4">
    <location>
        <begin position="212"/>
        <end position="232"/>
    </location>
</feature>
<dbReference type="RefSeq" id="WP_114281007.1">
    <property type="nucleotide sequence ID" value="NZ_QPJY01000013.1"/>
</dbReference>
<dbReference type="InterPro" id="IPR036938">
    <property type="entry name" value="PAP2/HPO_sf"/>
</dbReference>
<accession>A0A369BVC0</accession>
<dbReference type="PANTHER" id="PTHR14969:SF13">
    <property type="entry name" value="AT30094P"/>
    <property type="match status" value="1"/>
</dbReference>
<keyword evidence="7" id="KW-1185">Reference proteome</keyword>
<organism evidence="6 7">
    <name type="scientific">Thioalbus denitrificans</name>
    <dbReference type="NCBI Taxonomy" id="547122"/>
    <lineage>
        <taxon>Bacteria</taxon>
        <taxon>Pseudomonadati</taxon>
        <taxon>Pseudomonadota</taxon>
        <taxon>Gammaproteobacteria</taxon>
        <taxon>Chromatiales</taxon>
        <taxon>Ectothiorhodospiraceae</taxon>
        <taxon>Thioalbus</taxon>
    </lineage>
</organism>
<dbReference type="Proteomes" id="UP000252707">
    <property type="component" value="Unassembled WGS sequence"/>
</dbReference>
<gene>
    <name evidence="6" type="ORF">DFQ59_11341</name>
</gene>
<dbReference type="Pfam" id="PF01569">
    <property type="entry name" value="PAP2"/>
    <property type="match status" value="1"/>
</dbReference>
<dbReference type="Gene3D" id="1.20.144.10">
    <property type="entry name" value="Phosphatidic acid phosphatase type 2/haloperoxidase"/>
    <property type="match status" value="1"/>
</dbReference>
<dbReference type="SUPFAM" id="SSF48317">
    <property type="entry name" value="Acid phosphatase/Vanadium-dependent haloperoxidase"/>
    <property type="match status" value="1"/>
</dbReference>
<evidence type="ECO:0000313" key="6">
    <source>
        <dbReference type="EMBL" id="RCX24945.1"/>
    </source>
</evidence>
<feature type="transmembrane region" description="Helical" evidence="4">
    <location>
        <begin position="18"/>
        <end position="35"/>
    </location>
</feature>
<dbReference type="CDD" id="cd01610">
    <property type="entry name" value="PAP2_like"/>
    <property type="match status" value="1"/>
</dbReference>
<keyword evidence="4" id="KW-1133">Transmembrane helix</keyword>
<dbReference type="SMART" id="SM00014">
    <property type="entry name" value="acidPPc"/>
    <property type="match status" value="1"/>
</dbReference>
<dbReference type="OrthoDB" id="108054at2"/>
<reference evidence="6 7" key="1">
    <citation type="submission" date="2018-07" db="EMBL/GenBank/DDBJ databases">
        <title>Genomic Encyclopedia of Type Strains, Phase IV (KMG-IV): sequencing the most valuable type-strain genomes for metagenomic binning, comparative biology and taxonomic classification.</title>
        <authorList>
            <person name="Goeker M."/>
        </authorList>
    </citation>
    <scope>NUCLEOTIDE SEQUENCE [LARGE SCALE GENOMIC DNA]</scope>
    <source>
        <strain evidence="6 7">DSM 26407</strain>
    </source>
</reference>
<evidence type="ECO:0000259" key="5">
    <source>
        <dbReference type="SMART" id="SM00014"/>
    </source>
</evidence>
<protein>
    <recommendedName>
        <fullName evidence="1">undecaprenyl-diphosphate phosphatase</fullName>
        <ecNumber evidence="1">3.6.1.27</ecNumber>
    </recommendedName>
    <alternativeName>
        <fullName evidence="2">Undecaprenyl pyrophosphate phosphatase</fullName>
    </alternativeName>
</protein>
<feature type="transmembrane region" description="Helical" evidence="4">
    <location>
        <begin position="55"/>
        <end position="76"/>
    </location>
</feature>
<evidence type="ECO:0000313" key="7">
    <source>
        <dbReference type="Proteomes" id="UP000252707"/>
    </source>
</evidence>
<feature type="transmembrane region" description="Helical" evidence="4">
    <location>
        <begin position="238"/>
        <end position="256"/>
    </location>
</feature>
<dbReference type="PANTHER" id="PTHR14969">
    <property type="entry name" value="SPHINGOSINE-1-PHOSPHATE PHOSPHOHYDROLASE"/>
    <property type="match status" value="1"/>
</dbReference>
<evidence type="ECO:0000256" key="3">
    <source>
        <dbReference type="ARBA" id="ARBA00047594"/>
    </source>
</evidence>